<dbReference type="OrthoDB" id="3240243at2759"/>
<dbReference type="HOGENOM" id="CLU_1256662_0_0_1"/>
<dbReference type="EMBL" id="AZST01001641">
    <property type="protein sequence ID" value="KEP45603.1"/>
    <property type="molecule type" value="Genomic_DNA"/>
</dbReference>
<dbReference type="AlphaFoldDB" id="A0A074RLI5"/>
<dbReference type="Proteomes" id="UP000027456">
    <property type="component" value="Unassembled WGS sequence"/>
</dbReference>
<protein>
    <submittedName>
        <fullName evidence="1">Uncharacterized protein</fullName>
    </submittedName>
</protein>
<keyword evidence="2" id="KW-1185">Reference proteome</keyword>
<gene>
    <name evidence="1" type="ORF">V565_256500</name>
</gene>
<sequence>MQDRNSFGHHKRDATHVRCFRFSPHKPRFARKPCQHAIATDNHRHQSYICKVRHTTVHAHTPTDSSSLPIRCQLPSRLFDTSFRTDDRPWLRLLYGVPHRLMGIVALLEDHGSCIDRAVGKGLEEIRSKRAIVTAGADPSLGMGRIMVQESWRLAAPIYLFMVLCGADLKDARVTKVHAKLMKLYTGVEARRIPDLFLVLPMLIVRLSFPLYAYVTDAQH</sequence>
<reference evidence="1 2" key="1">
    <citation type="submission" date="2013-12" db="EMBL/GenBank/DDBJ databases">
        <authorList>
            <person name="Cubeta M."/>
            <person name="Pakala S."/>
            <person name="Fedorova N."/>
            <person name="Thomas E."/>
            <person name="Dean R."/>
            <person name="Jabaji S."/>
            <person name="Neate S."/>
            <person name="Toda T."/>
            <person name="Tavantzis S."/>
            <person name="Vilgalys R."/>
            <person name="Bharathan N."/>
            <person name="Pakala S."/>
            <person name="Losada L.S."/>
            <person name="Zafar N."/>
            <person name="Nierman W."/>
        </authorList>
    </citation>
    <scope>NUCLEOTIDE SEQUENCE [LARGE SCALE GENOMIC DNA]</scope>
    <source>
        <strain evidence="1 2">123E</strain>
    </source>
</reference>
<accession>A0A074RLI5</accession>
<evidence type="ECO:0000313" key="2">
    <source>
        <dbReference type="Proteomes" id="UP000027456"/>
    </source>
</evidence>
<evidence type="ECO:0000313" key="1">
    <source>
        <dbReference type="EMBL" id="KEP45603.1"/>
    </source>
</evidence>
<comment type="caution">
    <text evidence="1">The sequence shown here is derived from an EMBL/GenBank/DDBJ whole genome shotgun (WGS) entry which is preliminary data.</text>
</comment>
<name>A0A074RLI5_9AGAM</name>
<proteinExistence type="predicted"/>
<organism evidence="1 2">
    <name type="scientific">Rhizoctonia solani 123E</name>
    <dbReference type="NCBI Taxonomy" id="1423351"/>
    <lineage>
        <taxon>Eukaryota</taxon>
        <taxon>Fungi</taxon>
        <taxon>Dikarya</taxon>
        <taxon>Basidiomycota</taxon>
        <taxon>Agaricomycotina</taxon>
        <taxon>Agaricomycetes</taxon>
        <taxon>Cantharellales</taxon>
        <taxon>Ceratobasidiaceae</taxon>
        <taxon>Rhizoctonia</taxon>
    </lineage>
</organism>